<dbReference type="OrthoDB" id="9759796at2"/>
<keyword evidence="8" id="KW-1185">Reference proteome</keyword>
<proteinExistence type="predicted"/>
<evidence type="ECO:0000256" key="2">
    <source>
        <dbReference type="ARBA" id="ARBA00005102"/>
    </source>
</evidence>
<evidence type="ECO:0000313" key="8">
    <source>
        <dbReference type="Proteomes" id="UP000324965"/>
    </source>
</evidence>
<dbReference type="InterPro" id="IPR016181">
    <property type="entry name" value="Acyl_CoA_acyltransferase"/>
</dbReference>
<dbReference type="UniPathway" id="UPA00011"/>
<feature type="domain" description="Acyltransferase MbtK/IucB-like conserved" evidence="6">
    <location>
        <begin position="227"/>
        <end position="275"/>
    </location>
</feature>
<dbReference type="Gene3D" id="3.60.20.10">
    <property type="entry name" value="Glutamine Phosphoribosylpyrophosphate, subunit 1, domain 1"/>
    <property type="match status" value="1"/>
</dbReference>
<dbReference type="Pfam" id="PF01804">
    <property type="entry name" value="Penicil_amidase"/>
    <property type="match status" value="1"/>
</dbReference>
<dbReference type="GO" id="GO:0019290">
    <property type="term" value="P:siderophore biosynthetic process"/>
    <property type="evidence" value="ECO:0007669"/>
    <property type="project" value="InterPro"/>
</dbReference>
<dbReference type="Pfam" id="PF13523">
    <property type="entry name" value="Acetyltransf_8"/>
    <property type="match status" value="1"/>
</dbReference>
<dbReference type="PANTHER" id="PTHR31438">
    <property type="entry name" value="LYSINE N-ACYLTRANSFERASE C17G9.06C-RELATED"/>
    <property type="match status" value="1"/>
</dbReference>
<feature type="region of interest" description="Disordered" evidence="5">
    <location>
        <begin position="170"/>
        <end position="203"/>
    </location>
</feature>
<gene>
    <name evidence="7" type="ORF">FGF04_39030</name>
</gene>
<dbReference type="SUPFAM" id="SSF55729">
    <property type="entry name" value="Acyl-CoA N-acyltransferases (Nat)"/>
    <property type="match status" value="1"/>
</dbReference>
<feature type="non-terminal residue" evidence="7">
    <location>
        <position position="1"/>
    </location>
</feature>
<keyword evidence="7" id="KW-0808">Transferase</keyword>
<accession>A0A5A9YZ58</accession>
<reference evidence="7 8" key="1">
    <citation type="submission" date="2019-05" db="EMBL/GenBank/DDBJ databases">
        <authorList>
            <person name="Hariharan J."/>
            <person name="Choudoir M.J."/>
            <person name="Diebold P."/>
            <person name="Panke-Buisse K."/>
            <person name="Buckley D.H."/>
        </authorList>
    </citation>
    <scope>NUCLEOTIDE SEQUENCE [LARGE SCALE GENOMIC DNA]</scope>
    <source>
        <strain evidence="7 8">SUN51</strain>
    </source>
</reference>
<comment type="function">
    <text evidence="1">Acyltransferase required for the direct transfer of medium- to long-chain fatty acyl moieties from a carrier protein (MbtL) on to the epsilon-amino group of lysine residue in the mycobactin core.</text>
</comment>
<dbReference type="GO" id="GO:0017000">
    <property type="term" value="P:antibiotic biosynthetic process"/>
    <property type="evidence" value="ECO:0007669"/>
    <property type="project" value="InterPro"/>
</dbReference>
<dbReference type="GO" id="GO:0016787">
    <property type="term" value="F:hydrolase activity"/>
    <property type="evidence" value="ECO:0007669"/>
    <property type="project" value="InterPro"/>
</dbReference>
<dbReference type="AlphaFoldDB" id="A0A5A9YZ58"/>
<sequence>APLTAPPAYPAVLRPWLALLPRVAHALENLLKAESLYGIDRAGIVAAALEEVAGDPPRGTWGDTHRLAPWRAVPDSAYDGREPGLSGDHDCVLCTSAVPGLTDLAARGPAARYVWDLARRRDSLWVVPFGASGVPGSPHHRDQLPLWLGGELAPVVTDWNLLTMKEEDNDAMTGTTGTVGTAGTARTTRTADTSGTTDPTGTSYVVARDRPVVHRQDVEGLGTVRVVPVDPEADLDVLHEWVTAERARFWGMGGFSREQVLETYRHLGSLDTHHAYLAVLDDVPAALFQTYEPAADRVGECYEVRPGDIGVHLLIGPAPEGAGRAGYSAALLTAFTTYVLDVLDRRRVVVEPDLRNERAIARLLRQGFVLGPPVVLPEIDLPEVYLPEKKAQLAFLDRDRPRPEAV</sequence>
<dbReference type="SMART" id="SM01006">
    <property type="entry name" value="AlcB"/>
    <property type="match status" value="1"/>
</dbReference>
<name>A0A5A9YZ58_9ACTN</name>
<evidence type="ECO:0000259" key="6">
    <source>
        <dbReference type="SMART" id="SM01006"/>
    </source>
</evidence>
<evidence type="ECO:0000256" key="3">
    <source>
        <dbReference type="ARBA" id="ARBA00020586"/>
    </source>
</evidence>
<dbReference type="EMBL" id="VDFC01000180">
    <property type="protein sequence ID" value="KAA0910233.1"/>
    <property type="molecule type" value="Genomic_DNA"/>
</dbReference>
<comment type="pathway">
    <text evidence="2">Siderophore biosynthesis; mycobactin biosynthesis.</text>
</comment>
<evidence type="ECO:0000256" key="4">
    <source>
        <dbReference type="ARBA" id="ARBA00031122"/>
    </source>
</evidence>
<dbReference type="PANTHER" id="PTHR31438:SF1">
    <property type="entry name" value="LYSINE N-ACYLTRANSFERASE C17G9.06C-RELATED"/>
    <property type="match status" value="1"/>
</dbReference>
<dbReference type="InterPro" id="IPR029055">
    <property type="entry name" value="Ntn_hydrolases_N"/>
</dbReference>
<dbReference type="Gene3D" id="3.40.630.30">
    <property type="match status" value="1"/>
</dbReference>
<dbReference type="SUPFAM" id="SSF56235">
    <property type="entry name" value="N-terminal nucleophile aminohydrolases (Ntn hydrolases)"/>
    <property type="match status" value="1"/>
</dbReference>
<dbReference type="RefSeq" id="WP_149516132.1">
    <property type="nucleotide sequence ID" value="NZ_VDFC01000180.1"/>
</dbReference>
<dbReference type="GO" id="GO:0016410">
    <property type="term" value="F:N-acyltransferase activity"/>
    <property type="evidence" value="ECO:0007669"/>
    <property type="project" value="TreeGrafter"/>
</dbReference>
<protein>
    <recommendedName>
        <fullName evidence="3">Lysine N-acyltransferase MbtK</fullName>
    </recommendedName>
    <alternativeName>
        <fullName evidence="4">Mycobactin synthase protein K</fullName>
    </alternativeName>
</protein>
<organism evidence="7 8">
    <name type="scientific">Streptomyces apricus</name>
    <dbReference type="NCBI Taxonomy" id="1828112"/>
    <lineage>
        <taxon>Bacteria</taxon>
        <taxon>Bacillati</taxon>
        <taxon>Actinomycetota</taxon>
        <taxon>Actinomycetes</taxon>
        <taxon>Kitasatosporales</taxon>
        <taxon>Streptomycetaceae</taxon>
        <taxon>Streptomyces</taxon>
    </lineage>
</organism>
<evidence type="ECO:0000256" key="1">
    <source>
        <dbReference type="ARBA" id="ARBA00003818"/>
    </source>
</evidence>
<dbReference type="InterPro" id="IPR002692">
    <property type="entry name" value="S45"/>
</dbReference>
<dbReference type="Proteomes" id="UP000324965">
    <property type="component" value="Unassembled WGS sequence"/>
</dbReference>
<evidence type="ECO:0000313" key="7">
    <source>
        <dbReference type="EMBL" id="KAA0910233.1"/>
    </source>
</evidence>
<dbReference type="InterPro" id="IPR019432">
    <property type="entry name" value="Acyltransferase_MbtK/IucB-like"/>
</dbReference>
<feature type="compositionally biased region" description="Low complexity" evidence="5">
    <location>
        <begin position="173"/>
        <end position="203"/>
    </location>
</feature>
<evidence type="ECO:0000256" key="5">
    <source>
        <dbReference type="SAM" id="MobiDB-lite"/>
    </source>
</evidence>
<comment type="caution">
    <text evidence="7">The sequence shown here is derived from an EMBL/GenBank/DDBJ whole genome shotgun (WGS) entry which is preliminary data.</text>
</comment>